<evidence type="ECO:0000313" key="2">
    <source>
        <dbReference type="Proteomes" id="UP000070498"/>
    </source>
</evidence>
<sequence length="62" mass="7171">MKFGNSGKATLRQPRYFVSNIKALKGTKRYRFERRTEKYPCHVASSPETSKQPAAMLRLLQP</sequence>
<dbReference type="STRING" id="2052828.ATO67_05255"/>
<protein>
    <submittedName>
        <fullName evidence="1">Uncharacterized protein</fullName>
    </submittedName>
</protein>
<reference evidence="1 2" key="1">
    <citation type="submission" date="2015-11" db="EMBL/GenBank/DDBJ databases">
        <title>Draft genome sequence of Agrobacterium sp. R89-1.</title>
        <authorList>
            <person name="Zahradnik J."/>
            <person name="Kyslikova E."/>
            <person name="Palyzova A."/>
            <person name="Kyslik P."/>
        </authorList>
    </citation>
    <scope>NUCLEOTIDE SEQUENCE [LARGE SCALE GENOMIC DNA]</scope>
    <source>
        <strain evidence="1 2">R89-1</strain>
    </source>
</reference>
<keyword evidence="2" id="KW-1185">Reference proteome</keyword>
<organism evidence="1 2">
    <name type="scientific">Agrobacterium bohemicum</name>
    <dbReference type="NCBI Taxonomy" id="2052828"/>
    <lineage>
        <taxon>Bacteria</taxon>
        <taxon>Pseudomonadati</taxon>
        <taxon>Pseudomonadota</taxon>
        <taxon>Alphaproteobacteria</taxon>
        <taxon>Hyphomicrobiales</taxon>
        <taxon>Rhizobiaceae</taxon>
        <taxon>Rhizobium/Agrobacterium group</taxon>
        <taxon>Agrobacterium</taxon>
    </lineage>
</organism>
<proteinExistence type="predicted"/>
<name>A0A135P3M5_9HYPH</name>
<accession>A0A135P3M5</accession>
<dbReference type="Proteomes" id="UP000070498">
    <property type="component" value="Unassembled WGS sequence"/>
</dbReference>
<evidence type="ECO:0000313" key="1">
    <source>
        <dbReference type="EMBL" id="KXG86024.1"/>
    </source>
</evidence>
<dbReference type="AlphaFoldDB" id="A0A135P3M5"/>
<dbReference type="EMBL" id="LNUW01000028">
    <property type="protein sequence ID" value="KXG86024.1"/>
    <property type="molecule type" value="Genomic_DNA"/>
</dbReference>
<comment type="caution">
    <text evidence="1">The sequence shown here is derived from an EMBL/GenBank/DDBJ whole genome shotgun (WGS) entry which is preliminary data.</text>
</comment>
<gene>
    <name evidence="1" type="ORF">ATO67_05255</name>
</gene>